<dbReference type="RefSeq" id="WP_183682845.1">
    <property type="nucleotide sequence ID" value="NZ_JACHHH010000002.1"/>
</dbReference>
<evidence type="ECO:0000313" key="8">
    <source>
        <dbReference type="EMBL" id="MBB6040662.1"/>
    </source>
</evidence>
<dbReference type="SUPFAM" id="SSF58104">
    <property type="entry name" value="Methyl-accepting chemotaxis protein (MCP) signaling domain"/>
    <property type="match status" value="1"/>
</dbReference>
<evidence type="ECO:0000256" key="1">
    <source>
        <dbReference type="ARBA" id="ARBA00022500"/>
    </source>
</evidence>
<reference evidence="8 9" key="1">
    <citation type="submission" date="2020-08" db="EMBL/GenBank/DDBJ databases">
        <title>Genomic Encyclopedia of Type Strains, Phase IV (KMG-IV): sequencing the most valuable type-strain genomes for metagenomic binning, comparative biology and taxonomic classification.</title>
        <authorList>
            <person name="Goeker M."/>
        </authorList>
    </citation>
    <scope>NUCLEOTIDE SEQUENCE [LARGE SCALE GENOMIC DNA]</scope>
    <source>
        <strain evidence="8 9">DSM 17245</strain>
    </source>
</reference>
<feature type="transmembrane region" description="Helical" evidence="5">
    <location>
        <begin position="12"/>
        <end position="34"/>
    </location>
</feature>
<dbReference type="AlphaFoldDB" id="A0A7W9SER3"/>
<dbReference type="PROSITE" id="PS50111">
    <property type="entry name" value="CHEMOTAXIS_TRANSDUC_2"/>
    <property type="match status" value="1"/>
</dbReference>
<comment type="similarity">
    <text evidence="2">Belongs to the methyl-accepting chemotaxis (MCP) protein family.</text>
</comment>
<comment type="caution">
    <text evidence="8">The sequence shown here is derived from an EMBL/GenBank/DDBJ whole genome shotgun (WGS) entry which is preliminary data.</text>
</comment>
<keyword evidence="5" id="KW-0472">Membrane</keyword>
<evidence type="ECO:0000256" key="2">
    <source>
        <dbReference type="ARBA" id="ARBA00029447"/>
    </source>
</evidence>
<feature type="compositionally biased region" description="Low complexity" evidence="4">
    <location>
        <begin position="532"/>
        <end position="542"/>
    </location>
</feature>
<gene>
    <name evidence="8" type="ORF">HNQ46_000625</name>
</gene>
<dbReference type="GeneID" id="85014183"/>
<dbReference type="InterPro" id="IPR004089">
    <property type="entry name" value="MCPsignal_dom"/>
</dbReference>
<feature type="transmembrane region" description="Helical" evidence="5">
    <location>
        <begin position="189"/>
        <end position="207"/>
    </location>
</feature>
<name>A0A7W9SER3_9FIRM</name>
<feature type="domain" description="Methyl-accepting transducer" evidence="6">
    <location>
        <begin position="317"/>
        <end position="546"/>
    </location>
</feature>
<dbReference type="PROSITE" id="PS50885">
    <property type="entry name" value="HAMP"/>
    <property type="match status" value="1"/>
</dbReference>
<dbReference type="Pfam" id="PF00015">
    <property type="entry name" value="MCPsignal"/>
    <property type="match status" value="1"/>
</dbReference>
<evidence type="ECO:0000259" key="7">
    <source>
        <dbReference type="PROSITE" id="PS50885"/>
    </source>
</evidence>
<dbReference type="SMART" id="SM00283">
    <property type="entry name" value="MA"/>
    <property type="match status" value="1"/>
</dbReference>
<evidence type="ECO:0000259" key="6">
    <source>
        <dbReference type="PROSITE" id="PS50111"/>
    </source>
</evidence>
<dbReference type="GO" id="GO:0007165">
    <property type="term" value="P:signal transduction"/>
    <property type="evidence" value="ECO:0007669"/>
    <property type="project" value="UniProtKB-KW"/>
</dbReference>
<dbReference type="EMBL" id="JACHHH010000002">
    <property type="protein sequence ID" value="MBB6040662.1"/>
    <property type="molecule type" value="Genomic_DNA"/>
</dbReference>
<evidence type="ECO:0000313" key="9">
    <source>
        <dbReference type="Proteomes" id="UP000522163"/>
    </source>
</evidence>
<keyword evidence="3" id="KW-0807">Transducer</keyword>
<sequence length="561" mass="61325">MSYKDMKLRSKFIFTLVLMTIMVTLLIGLAQFSFLKMSDMMVNDFVQIEYDNMKSQMSMRKDIQSINKRLLLAMYDTANNPVKEQREDFGSRFKDMRDKLSKLENTLEDKTLLENLSTAMDALEKDSYALLDMLDKGDTAGAIASYQQGFNTVTSENFVSALSAVGKLSDEHSEAKIQEAKDMRVKESLLLGVVFVIVILLCVFAFLKLQRDITGRIGTVSKAIKRMRSGHLNIAFNKKYIGSDELGEMVDDFSALSGELKKIITDICAVLSEMSKGNFAVQSMDENMYVADYASILQSYREINQNLKNVFGSINQVAADVESGSEQIANGSVALSQGATEQASTLEELSASIYALSTRISAQAQKAGNVESYFGEVSEKISDENQQMGEMLLAMEEIEDKSNQVERIIKAIDDIAFQTNILALNAAIEAARAGVYGKGFAVVADEVRNLAGKSADAAAETSVLIESTINAVKKGVNIVDHAAKTLGDVMDGSEKSKEMVSEIAGSMVTDAKSISEVSKGLEEVSKVVQQNSATSEESSASSQDLNENAASLKEMISRIQV</sequence>
<feature type="region of interest" description="Disordered" evidence="4">
    <location>
        <begin position="528"/>
        <end position="549"/>
    </location>
</feature>
<evidence type="ECO:0000256" key="3">
    <source>
        <dbReference type="PROSITE-ProRule" id="PRU00284"/>
    </source>
</evidence>
<keyword evidence="1" id="KW-0145">Chemotaxis</keyword>
<dbReference type="GO" id="GO:0006935">
    <property type="term" value="P:chemotaxis"/>
    <property type="evidence" value="ECO:0007669"/>
    <property type="project" value="UniProtKB-KW"/>
</dbReference>
<proteinExistence type="inferred from homology"/>
<dbReference type="Gene3D" id="1.10.287.950">
    <property type="entry name" value="Methyl-accepting chemotaxis protein"/>
    <property type="match status" value="1"/>
</dbReference>
<protein>
    <submittedName>
        <fullName evidence="8">Methyl-accepting chemotaxis protein</fullName>
    </submittedName>
</protein>
<evidence type="ECO:0000256" key="4">
    <source>
        <dbReference type="SAM" id="MobiDB-lite"/>
    </source>
</evidence>
<organism evidence="8 9">
    <name type="scientific">Oribacterium sinus</name>
    <dbReference type="NCBI Taxonomy" id="237576"/>
    <lineage>
        <taxon>Bacteria</taxon>
        <taxon>Bacillati</taxon>
        <taxon>Bacillota</taxon>
        <taxon>Clostridia</taxon>
        <taxon>Lachnospirales</taxon>
        <taxon>Lachnospiraceae</taxon>
        <taxon>Oribacterium</taxon>
    </lineage>
</organism>
<accession>A0A7W9SER3</accession>
<dbReference type="GO" id="GO:0005886">
    <property type="term" value="C:plasma membrane"/>
    <property type="evidence" value="ECO:0007669"/>
    <property type="project" value="TreeGrafter"/>
</dbReference>
<keyword evidence="5" id="KW-1133">Transmembrane helix</keyword>
<evidence type="ECO:0000256" key="5">
    <source>
        <dbReference type="SAM" id="Phobius"/>
    </source>
</evidence>
<dbReference type="Gene3D" id="6.10.340.10">
    <property type="match status" value="1"/>
</dbReference>
<dbReference type="GO" id="GO:0004888">
    <property type="term" value="F:transmembrane signaling receptor activity"/>
    <property type="evidence" value="ECO:0007669"/>
    <property type="project" value="TreeGrafter"/>
</dbReference>
<feature type="domain" description="HAMP" evidence="7">
    <location>
        <begin position="211"/>
        <end position="265"/>
    </location>
</feature>
<dbReference type="InterPro" id="IPR003660">
    <property type="entry name" value="HAMP_dom"/>
</dbReference>
<keyword evidence="5" id="KW-0812">Transmembrane</keyword>
<dbReference type="PANTHER" id="PTHR43531">
    <property type="entry name" value="PROTEIN ICFG"/>
    <property type="match status" value="1"/>
</dbReference>
<dbReference type="Proteomes" id="UP000522163">
    <property type="component" value="Unassembled WGS sequence"/>
</dbReference>
<dbReference type="PANTHER" id="PTHR43531:SF11">
    <property type="entry name" value="METHYL-ACCEPTING CHEMOTAXIS PROTEIN 3"/>
    <property type="match status" value="1"/>
</dbReference>
<dbReference type="InterPro" id="IPR051310">
    <property type="entry name" value="MCP_chemotaxis"/>
</dbReference>